<dbReference type="Proteomes" id="UP000623467">
    <property type="component" value="Unassembled WGS sequence"/>
</dbReference>
<dbReference type="GO" id="GO:0008270">
    <property type="term" value="F:zinc ion binding"/>
    <property type="evidence" value="ECO:0007669"/>
    <property type="project" value="UniProtKB-KW"/>
</dbReference>
<dbReference type="Pfam" id="PF01753">
    <property type="entry name" value="zf-MYND"/>
    <property type="match status" value="1"/>
</dbReference>
<reference evidence="6" key="1">
    <citation type="submission" date="2020-05" db="EMBL/GenBank/DDBJ databases">
        <title>Mycena genomes resolve the evolution of fungal bioluminescence.</title>
        <authorList>
            <person name="Tsai I.J."/>
        </authorList>
    </citation>
    <scope>NUCLEOTIDE SEQUENCE</scope>
    <source>
        <strain evidence="6">160909Yilan</strain>
    </source>
</reference>
<gene>
    <name evidence="6" type="ORF">MSAN_01012500</name>
</gene>
<accession>A0A8H6YS48</accession>
<evidence type="ECO:0000256" key="1">
    <source>
        <dbReference type="ARBA" id="ARBA00022723"/>
    </source>
</evidence>
<dbReference type="Gene3D" id="6.10.140.2220">
    <property type="match status" value="1"/>
</dbReference>
<keyword evidence="7" id="KW-1185">Reference proteome</keyword>
<protein>
    <submittedName>
        <fullName evidence="6">MYND-type domain-containing protein</fullName>
    </submittedName>
</protein>
<sequence length="473" mass="53534">MCLQGLLLIDTQASIPEPPSVDLWERVWPWLAFLDTYQDHLPRRLGPGLGISDFSSLLLINGLAKDNTTARLMVATPGFRILIFRAWAQSLDQCHQTKLVQTQTEGLFGMLCVVMHRLPLTITSERDFEEAIEGSGGSRLALARLCVKHIKSVVQPAVISDGADSMRTVIFLLQMRCKVDESFRQLLVDQGIVSALTSVACHFTSPPFAQDHLNLSRAVNYYLRMPYGHKLLIDALRAGLLRALLAYGRISPPPESGYREQLIQILVFFSESSVYLSFLQQLRVSLEELEIDAQTFQGFELSDLWEALWSILQSRWDFMELYLKREKRTIMATCSNLACRAIAHKSEFKRCSGCKSCKYCSKACQTRDWQHGGHRQLCGWDGGGIHVPRGQPLPLEEVYQGSDTVSRRDLSFMRALLHYDYLRLKRSILADELAFLRSNPGTPFYVEFDYCMPSITSTVQVSVKAVSSLRHGE</sequence>
<evidence type="ECO:0000259" key="5">
    <source>
        <dbReference type="PROSITE" id="PS50865"/>
    </source>
</evidence>
<name>A0A8H6YS48_9AGAR</name>
<dbReference type="SUPFAM" id="SSF144232">
    <property type="entry name" value="HIT/MYND zinc finger-like"/>
    <property type="match status" value="1"/>
</dbReference>
<dbReference type="EMBL" id="JACAZH010000007">
    <property type="protein sequence ID" value="KAF7363559.1"/>
    <property type="molecule type" value="Genomic_DNA"/>
</dbReference>
<dbReference type="PROSITE" id="PS50865">
    <property type="entry name" value="ZF_MYND_2"/>
    <property type="match status" value="1"/>
</dbReference>
<evidence type="ECO:0000313" key="6">
    <source>
        <dbReference type="EMBL" id="KAF7363559.1"/>
    </source>
</evidence>
<dbReference type="OrthoDB" id="3064914at2759"/>
<organism evidence="6 7">
    <name type="scientific">Mycena sanguinolenta</name>
    <dbReference type="NCBI Taxonomy" id="230812"/>
    <lineage>
        <taxon>Eukaryota</taxon>
        <taxon>Fungi</taxon>
        <taxon>Dikarya</taxon>
        <taxon>Basidiomycota</taxon>
        <taxon>Agaricomycotina</taxon>
        <taxon>Agaricomycetes</taxon>
        <taxon>Agaricomycetidae</taxon>
        <taxon>Agaricales</taxon>
        <taxon>Marasmiineae</taxon>
        <taxon>Mycenaceae</taxon>
        <taxon>Mycena</taxon>
    </lineage>
</organism>
<comment type="caution">
    <text evidence="6">The sequence shown here is derived from an EMBL/GenBank/DDBJ whole genome shotgun (WGS) entry which is preliminary data.</text>
</comment>
<evidence type="ECO:0000256" key="3">
    <source>
        <dbReference type="ARBA" id="ARBA00022833"/>
    </source>
</evidence>
<proteinExistence type="predicted"/>
<keyword evidence="3" id="KW-0862">Zinc</keyword>
<feature type="domain" description="MYND-type" evidence="5">
    <location>
        <begin position="336"/>
        <end position="378"/>
    </location>
</feature>
<evidence type="ECO:0000256" key="2">
    <source>
        <dbReference type="ARBA" id="ARBA00022771"/>
    </source>
</evidence>
<evidence type="ECO:0000256" key="4">
    <source>
        <dbReference type="PROSITE-ProRule" id="PRU00134"/>
    </source>
</evidence>
<dbReference type="InterPro" id="IPR002893">
    <property type="entry name" value="Znf_MYND"/>
</dbReference>
<dbReference type="AlphaFoldDB" id="A0A8H6YS48"/>
<keyword evidence="2 4" id="KW-0863">Zinc-finger</keyword>
<keyword evidence="1" id="KW-0479">Metal-binding</keyword>
<evidence type="ECO:0000313" key="7">
    <source>
        <dbReference type="Proteomes" id="UP000623467"/>
    </source>
</evidence>